<reference evidence="2 3" key="1">
    <citation type="journal article" date="2018" name="Evol. Lett.">
        <title>Horizontal gene cluster transfer increased hallucinogenic mushroom diversity.</title>
        <authorList>
            <person name="Reynolds H.T."/>
            <person name="Vijayakumar V."/>
            <person name="Gluck-Thaler E."/>
            <person name="Korotkin H.B."/>
            <person name="Matheny P.B."/>
            <person name="Slot J.C."/>
        </authorList>
    </citation>
    <scope>NUCLEOTIDE SEQUENCE [LARGE SCALE GENOMIC DNA]</scope>
    <source>
        <strain evidence="2 3">2631</strain>
    </source>
</reference>
<evidence type="ECO:0000313" key="3">
    <source>
        <dbReference type="Proteomes" id="UP000283269"/>
    </source>
</evidence>
<sequence length="60" mass="6431">AHGVERIYKSGSTPGAVGELRRSRGLYAVEGGTRVILVEEEDAEEGVDGKREEEGATQTQ</sequence>
<protein>
    <submittedName>
        <fullName evidence="2">Uncharacterized protein</fullName>
    </submittedName>
</protein>
<feature type="region of interest" description="Disordered" evidence="1">
    <location>
        <begin position="39"/>
        <end position="60"/>
    </location>
</feature>
<dbReference type="Proteomes" id="UP000283269">
    <property type="component" value="Unassembled WGS sequence"/>
</dbReference>
<dbReference type="AlphaFoldDB" id="A0A409X6K5"/>
<organism evidence="2 3">
    <name type="scientific">Psilocybe cyanescens</name>
    <dbReference type="NCBI Taxonomy" id="93625"/>
    <lineage>
        <taxon>Eukaryota</taxon>
        <taxon>Fungi</taxon>
        <taxon>Dikarya</taxon>
        <taxon>Basidiomycota</taxon>
        <taxon>Agaricomycotina</taxon>
        <taxon>Agaricomycetes</taxon>
        <taxon>Agaricomycetidae</taxon>
        <taxon>Agaricales</taxon>
        <taxon>Agaricineae</taxon>
        <taxon>Strophariaceae</taxon>
        <taxon>Psilocybe</taxon>
    </lineage>
</organism>
<accession>A0A409X6K5</accession>
<name>A0A409X6K5_PSICY</name>
<evidence type="ECO:0000256" key="1">
    <source>
        <dbReference type="SAM" id="MobiDB-lite"/>
    </source>
</evidence>
<dbReference type="InParanoid" id="A0A409X6K5"/>
<dbReference type="EMBL" id="NHYD01002507">
    <property type="protein sequence ID" value="PPQ86370.1"/>
    <property type="molecule type" value="Genomic_DNA"/>
</dbReference>
<evidence type="ECO:0000313" key="2">
    <source>
        <dbReference type="EMBL" id="PPQ86370.1"/>
    </source>
</evidence>
<keyword evidence="3" id="KW-1185">Reference proteome</keyword>
<comment type="caution">
    <text evidence="2">The sequence shown here is derived from an EMBL/GenBank/DDBJ whole genome shotgun (WGS) entry which is preliminary data.</text>
</comment>
<gene>
    <name evidence="2" type="ORF">CVT25_002449</name>
</gene>
<feature type="non-terminal residue" evidence="2">
    <location>
        <position position="1"/>
    </location>
</feature>
<proteinExistence type="predicted"/>